<dbReference type="InterPro" id="IPR029056">
    <property type="entry name" value="Ribokinase-like"/>
</dbReference>
<comment type="similarity">
    <text evidence="1">Belongs to the carbohydrate kinase PfkB family.</text>
</comment>
<reference evidence="7 8" key="1">
    <citation type="journal article" date="2018" name="Nat. Biotechnol.">
        <title>A standardized bacterial taxonomy based on genome phylogeny substantially revises the tree of life.</title>
        <authorList>
            <person name="Parks D.H."/>
            <person name="Chuvochina M."/>
            <person name="Waite D.W."/>
            <person name="Rinke C."/>
            <person name="Skarshewski A."/>
            <person name="Chaumeil P.A."/>
            <person name="Hugenholtz P."/>
        </authorList>
    </citation>
    <scope>NUCLEOTIDE SEQUENCE [LARGE SCALE GENOMIC DNA]</scope>
    <source>
        <strain evidence="7">UBA10707</strain>
    </source>
</reference>
<dbReference type="EMBL" id="DOEK01000027">
    <property type="protein sequence ID" value="HBP29833.1"/>
    <property type="molecule type" value="Genomic_DNA"/>
</dbReference>
<evidence type="ECO:0000256" key="1">
    <source>
        <dbReference type="ARBA" id="ARBA00010688"/>
    </source>
</evidence>
<keyword evidence="4 7" id="KW-0418">Kinase</keyword>
<dbReference type="GO" id="GO:0016301">
    <property type="term" value="F:kinase activity"/>
    <property type="evidence" value="ECO:0007669"/>
    <property type="project" value="UniProtKB-KW"/>
</dbReference>
<dbReference type="PANTHER" id="PTHR43085:SF1">
    <property type="entry name" value="PSEUDOURIDINE KINASE-RELATED"/>
    <property type="match status" value="1"/>
</dbReference>
<dbReference type="CDD" id="cd01166">
    <property type="entry name" value="KdgK"/>
    <property type="match status" value="1"/>
</dbReference>
<evidence type="ECO:0000256" key="2">
    <source>
        <dbReference type="ARBA" id="ARBA00022679"/>
    </source>
</evidence>
<keyword evidence="3" id="KW-0547">Nucleotide-binding</keyword>
<evidence type="ECO:0000313" key="8">
    <source>
        <dbReference type="Proteomes" id="UP000264036"/>
    </source>
</evidence>
<evidence type="ECO:0000259" key="6">
    <source>
        <dbReference type="Pfam" id="PF00294"/>
    </source>
</evidence>
<dbReference type="SUPFAM" id="SSF53613">
    <property type="entry name" value="Ribokinase-like"/>
    <property type="match status" value="1"/>
</dbReference>
<dbReference type="InterPro" id="IPR050306">
    <property type="entry name" value="PfkB_Carbo_kinase"/>
</dbReference>
<dbReference type="Pfam" id="PF00294">
    <property type="entry name" value="PfkB"/>
    <property type="match status" value="1"/>
</dbReference>
<evidence type="ECO:0000256" key="4">
    <source>
        <dbReference type="ARBA" id="ARBA00022777"/>
    </source>
</evidence>
<proteinExistence type="inferred from homology"/>
<dbReference type="Proteomes" id="UP000264036">
    <property type="component" value="Unassembled WGS sequence"/>
</dbReference>
<protein>
    <submittedName>
        <fullName evidence="7">2-dehydro-3-deoxygluconokinase</fullName>
    </submittedName>
</protein>
<sequence>MATFDVALFGEMMVLLVAADPGPLEEVHTFHKMTAGAETNVGIALARLGAKVAWASRLGDDTMGKYLKNVMQQEAIDCSRVLMVPRERTGFMLKGKVIEGDPPIEYYRSGSAASAMTADDLDPDWLGQARHLHVTGIFPALNAGTYALTTAAMQHMRRAGGTVSFDPNLRPALWGSTELMRSRLNELAGLADWVLPGLEEGRILTGADSEEGIAAFYQGLGVQAVVVKLGARGAFGQAGNQQFRVSGYPVEKVVDTVGAGDGFAAGLISGRLEGLDWQASVRRATIIGACAVQVAGDTEGYPDRARLAELGRV</sequence>
<dbReference type="AlphaFoldDB" id="A0A356LFN5"/>
<evidence type="ECO:0000256" key="5">
    <source>
        <dbReference type="ARBA" id="ARBA00022840"/>
    </source>
</evidence>
<feature type="domain" description="Carbohydrate kinase PfkB" evidence="6">
    <location>
        <begin position="5"/>
        <end position="303"/>
    </location>
</feature>
<comment type="caution">
    <text evidence="7">The sequence shown here is derived from an EMBL/GenBank/DDBJ whole genome shotgun (WGS) entry which is preliminary data.</text>
</comment>
<dbReference type="PANTHER" id="PTHR43085">
    <property type="entry name" value="HEXOKINASE FAMILY MEMBER"/>
    <property type="match status" value="1"/>
</dbReference>
<evidence type="ECO:0000256" key="3">
    <source>
        <dbReference type="ARBA" id="ARBA00022741"/>
    </source>
</evidence>
<dbReference type="Gene3D" id="3.40.1190.20">
    <property type="match status" value="1"/>
</dbReference>
<keyword evidence="2" id="KW-0808">Transferase</keyword>
<evidence type="ECO:0000313" key="7">
    <source>
        <dbReference type="EMBL" id="HBP29833.1"/>
    </source>
</evidence>
<accession>A0A356LFN5</accession>
<gene>
    <name evidence="7" type="ORF">DD666_10500</name>
</gene>
<name>A0A356LFN5_9BURK</name>
<dbReference type="GO" id="GO:0005524">
    <property type="term" value="F:ATP binding"/>
    <property type="evidence" value="ECO:0007669"/>
    <property type="project" value="UniProtKB-KW"/>
</dbReference>
<dbReference type="InterPro" id="IPR002173">
    <property type="entry name" value="Carboh/pur_kinase_PfkB_CS"/>
</dbReference>
<dbReference type="InterPro" id="IPR011611">
    <property type="entry name" value="PfkB_dom"/>
</dbReference>
<dbReference type="PROSITE" id="PS00584">
    <property type="entry name" value="PFKB_KINASES_2"/>
    <property type="match status" value="1"/>
</dbReference>
<keyword evidence="5" id="KW-0067">ATP-binding</keyword>
<organism evidence="7 8">
    <name type="scientific">Advenella kashmirensis</name>
    <dbReference type="NCBI Taxonomy" id="310575"/>
    <lineage>
        <taxon>Bacteria</taxon>
        <taxon>Pseudomonadati</taxon>
        <taxon>Pseudomonadota</taxon>
        <taxon>Betaproteobacteria</taxon>
        <taxon>Burkholderiales</taxon>
        <taxon>Alcaligenaceae</taxon>
    </lineage>
</organism>